<name>A0A859R5V1_9HYPH</name>
<dbReference type="CDD" id="cd04301">
    <property type="entry name" value="NAT_SF"/>
    <property type="match status" value="1"/>
</dbReference>
<sequence>MANPTFSAPTIVTKTELQIENFAEDHARELPTWFPTLRSLIQWGGPDVRFPLDKDQIEAMVAETTGRQPKRWIFSALVRGVVAGHAQVALDWQNGVARLSRVAINPSFRGQGLALPFLTLVVRRVFAVAAFERLELNVYTFNAAAIRTYRGLGFIEEGIRRSSVKVGDERWDTAIYGLLRSDLPKGHVR</sequence>
<dbReference type="InterPro" id="IPR000182">
    <property type="entry name" value="GNAT_dom"/>
</dbReference>
<evidence type="ECO:0000313" key="2">
    <source>
        <dbReference type="EMBL" id="QLL64918.1"/>
    </source>
</evidence>
<dbReference type="GO" id="GO:0005737">
    <property type="term" value="C:cytoplasm"/>
    <property type="evidence" value="ECO:0007669"/>
    <property type="project" value="TreeGrafter"/>
</dbReference>
<dbReference type="SUPFAM" id="SSF55729">
    <property type="entry name" value="Acyl-CoA N-acyltransferases (Nat)"/>
    <property type="match status" value="1"/>
</dbReference>
<reference evidence="2 3" key="1">
    <citation type="submission" date="2019-06" db="EMBL/GenBank/DDBJ databases">
        <title>Complete genome sequence of Ensifer mexicanus ITTG R7 isolated from nodules of Acacia angustissima (Mill.) Kuntze.</title>
        <authorList>
            <person name="Rincon-Rosales R."/>
            <person name="Rogel M.A."/>
            <person name="Guerrero G."/>
            <person name="Rincon-Molina C.I."/>
            <person name="Lopez-Lopez A."/>
            <person name="Martinez-Romero E."/>
        </authorList>
    </citation>
    <scope>NUCLEOTIDE SEQUENCE [LARGE SCALE GENOMIC DNA]</scope>
    <source>
        <strain evidence="2 3">ITTG R7</strain>
        <plasmid evidence="3">pemeittgr7c</plasmid>
    </source>
</reference>
<dbReference type="EMBL" id="CP041241">
    <property type="protein sequence ID" value="QLL64918.1"/>
    <property type="molecule type" value="Genomic_DNA"/>
</dbReference>
<dbReference type="PANTHER" id="PTHR43441">
    <property type="entry name" value="RIBOSOMAL-PROTEIN-SERINE ACETYLTRANSFERASE"/>
    <property type="match status" value="1"/>
</dbReference>
<dbReference type="AlphaFoldDB" id="A0A859R5V1"/>
<dbReference type="Gene3D" id="3.40.630.30">
    <property type="match status" value="1"/>
</dbReference>
<dbReference type="Proteomes" id="UP000510721">
    <property type="component" value="Plasmid pEmeITTGR7c"/>
</dbReference>
<dbReference type="KEGG" id="emx:FKV68_26395"/>
<keyword evidence="2" id="KW-0808">Transferase</keyword>
<organism evidence="2 3">
    <name type="scientific">Sinorhizobium mexicanum</name>
    <dbReference type="NCBI Taxonomy" id="375549"/>
    <lineage>
        <taxon>Bacteria</taxon>
        <taxon>Pseudomonadati</taxon>
        <taxon>Pseudomonadota</taxon>
        <taxon>Alphaproteobacteria</taxon>
        <taxon>Hyphomicrobiales</taxon>
        <taxon>Rhizobiaceae</taxon>
        <taxon>Sinorhizobium/Ensifer group</taxon>
        <taxon>Sinorhizobium</taxon>
    </lineage>
</organism>
<proteinExistence type="predicted"/>
<keyword evidence="2" id="KW-0614">Plasmid</keyword>
<feature type="domain" description="N-acetyltransferase" evidence="1">
    <location>
        <begin position="25"/>
        <end position="182"/>
    </location>
</feature>
<dbReference type="InterPro" id="IPR016181">
    <property type="entry name" value="Acyl_CoA_acyltransferase"/>
</dbReference>
<geneLocation type="plasmid" evidence="3">
    <name>pemeittgr7c</name>
</geneLocation>
<dbReference type="Pfam" id="PF00583">
    <property type="entry name" value="Acetyltransf_1"/>
    <property type="match status" value="1"/>
</dbReference>
<dbReference type="GO" id="GO:0008999">
    <property type="term" value="F:protein-N-terminal-alanine acetyltransferase activity"/>
    <property type="evidence" value="ECO:0007669"/>
    <property type="project" value="TreeGrafter"/>
</dbReference>
<dbReference type="InterPro" id="IPR051908">
    <property type="entry name" value="Ribosomal_N-acetyltransferase"/>
</dbReference>
<dbReference type="GO" id="GO:1990189">
    <property type="term" value="F:protein N-terminal-serine acetyltransferase activity"/>
    <property type="evidence" value="ECO:0007669"/>
    <property type="project" value="TreeGrafter"/>
</dbReference>
<dbReference type="PANTHER" id="PTHR43441:SF10">
    <property type="entry name" value="ACETYLTRANSFERASE"/>
    <property type="match status" value="1"/>
</dbReference>
<dbReference type="PROSITE" id="PS51186">
    <property type="entry name" value="GNAT"/>
    <property type="match status" value="1"/>
</dbReference>
<keyword evidence="3" id="KW-1185">Reference proteome</keyword>
<gene>
    <name evidence="2" type="ORF">FKV68_26395</name>
</gene>
<accession>A0A859R5V1</accession>
<protein>
    <submittedName>
        <fullName evidence="2">GNAT family N-acetyltransferase</fullName>
    </submittedName>
</protein>
<evidence type="ECO:0000259" key="1">
    <source>
        <dbReference type="PROSITE" id="PS51186"/>
    </source>
</evidence>
<evidence type="ECO:0000313" key="3">
    <source>
        <dbReference type="Proteomes" id="UP000510721"/>
    </source>
</evidence>